<evidence type="ECO:0000313" key="8">
    <source>
        <dbReference type="RefSeq" id="XP_005183086.1"/>
    </source>
</evidence>
<keyword evidence="1" id="KW-0758">Storage protein</keyword>
<dbReference type="GO" id="GO:0097009">
    <property type="term" value="P:energy homeostasis"/>
    <property type="evidence" value="ECO:0007669"/>
    <property type="project" value="UniProtKB-ARBA"/>
</dbReference>
<dbReference type="EnsemblMetazoa" id="MDOA008446-RA">
    <property type="protein sequence ID" value="MDOA008446-PA"/>
    <property type="gene ID" value="MDOA008446"/>
</dbReference>
<dbReference type="GO" id="GO:0005615">
    <property type="term" value="C:extracellular space"/>
    <property type="evidence" value="ECO:0007669"/>
    <property type="project" value="UniProtKB-ARBA"/>
</dbReference>
<dbReference type="Gene3D" id="1.20.1370.10">
    <property type="entry name" value="Hemocyanin, N-terminal domain"/>
    <property type="match status" value="1"/>
</dbReference>
<dbReference type="SUPFAM" id="SSF48050">
    <property type="entry name" value="Hemocyanin, N-terminal domain"/>
    <property type="match status" value="1"/>
</dbReference>
<feature type="domain" description="Hemocyanin C-terminal" evidence="5">
    <location>
        <begin position="508"/>
        <end position="755"/>
    </location>
</feature>
<keyword evidence="2" id="KW-0732">Signal</keyword>
<dbReference type="Pfam" id="PF03722">
    <property type="entry name" value="Hemocyanin_N"/>
    <property type="match status" value="1"/>
</dbReference>
<dbReference type="OrthoDB" id="6371642at2759"/>
<dbReference type="PRINTS" id="PR00187">
    <property type="entry name" value="HAEMOCYANIN"/>
</dbReference>
<dbReference type="InterPro" id="IPR014756">
    <property type="entry name" value="Ig_E-set"/>
</dbReference>
<dbReference type="SUPFAM" id="SSF48056">
    <property type="entry name" value="Di-copper centre-containing domain"/>
    <property type="match status" value="1"/>
</dbReference>
<dbReference type="GeneID" id="101900426"/>
<dbReference type="eggNOG" id="ENOG502QR98">
    <property type="taxonomic scope" value="Eukaryota"/>
</dbReference>
<dbReference type="GO" id="GO:0045735">
    <property type="term" value="F:nutrient reservoir activity"/>
    <property type="evidence" value="ECO:0007669"/>
    <property type="project" value="UniProtKB-KW"/>
</dbReference>
<feature type="chain" id="PRO_5044560898" evidence="2">
    <location>
        <begin position="19"/>
        <end position="781"/>
    </location>
</feature>
<accession>A0A1I8MU27</accession>
<feature type="signal peptide" evidence="2">
    <location>
        <begin position="1"/>
        <end position="18"/>
    </location>
</feature>
<dbReference type="Proteomes" id="UP001652621">
    <property type="component" value="Unplaced"/>
</dbReference>
<gene>
    <name evidence="6" type="primary">101900426</name>
    <name evidence="8" type="synonym">LOC101900426</name>
</gene>
<dbReference type="InterPro" id="IPR008922">
    <property type="entry name" value="Di-copper_centre_dom_sf"/>
</dbReference>
<dbReference type="InterPro" id="IPR000896">
    <property type="entry name" value="Hemocyanin/hexamerin_mid_dom"/>
</dbReference>
<dbReference type="Gene3D" id="1.10.1280.10">
    <property type="entry name" value="Di-copper center containing domain from catechol oxidase"/>
    <property type="match status" value="1"/>
</dbReference>
<reference evidence="6" key="1">
    <citation type="submission" date="2020-05" db="UniProtKB">
        <authorList>
            <consortium name="EnsemblMetazoa"/>
        </authorList>
    </citation>
    <scope>IDENTIFICATION</scope>
    <source>
        <strain evidence="6">Aabys</strain>
    </source>
</reference>
<evidence type="ECO:0000256" key="1">
    <source>
        <dbReference type="ARBA" id="ARBA00022761"/>
    </source>
</evidence>
<organism evidence="6">
    <name type="scientific">Musca domestica</name>
    <name type="common">House fly</name>
    <dbReference type="NCBI Taxonomy" id="7370"/>
    <lineage>
        <taxon>Eukaryota</taxon>
        <taxon>Metazoa</taxon>
        <taxon>Ecdysozoa</taxon>
        <taxon>Arthropoda</taxon>
        <taxon>Hexapoda</taxon>
        <taxon>Insecta</taxon>
        <taxon>Pterygota</taxon>
        <taxon>Neoptera</taxon>
        <taxon>Endopterygota</taxon>
        <taxon>Diptera</taxon>
        <taxon>Brachycera</taxon>
        <taxon>Muscomorpha</taxon>
        <taxon>Muscoidea</taxon>
        <taxon>Muscidae</taxon>
        <taxon>Musca</taxon>
    </lineage>
</organism>
<dbReference type="Pfam" id="PF00372">
    <property type="entry name" value="Hemocyanin_M"/>
    <property type="match status" value="2"/>
</dbReference>
<dbReference type="InterPro" id="IPR013788">
    <property type="entry name" value="Hemocyanin/hexamerin"/>
</dbReference>
<proteinExistence type="predicted"/>
<feature type="domain" description="Hemocyanin N-terminal" evidence="4">
    <location>
        <begin position="31"/>
        <end position="156"/>
    </location>
</feature>
<dbReference type="KEGG" id="mde:101900426"/>
<dbReference type="PANTHER" id="PTHR11511:SF5">
    <property type="entry name" value="FAT-BODY PROTEIN 1-RELATED"/>
    <property type="match status" value="1"/>
</dbReference>
<dbReference type="InterPro" id="IPR005203">
    <property type="entry name" value="Hemocyanin_C"/>
</dbReference>
<feature type="domain" description="Hemocyanin middle" evidence="3">
    <location>
        <begin position="249"/>
        <end position="499"/>
    </location>
</feature>
<sequence length="781" mass="95462">MKVYIVLLAILGLAAVKGIENRETKHVDKDFLAKQKFLLEIVYRIEDPLVFDEYIKLGQSFEFNTDDYNFPQYDSEFMEKYYKAYNYGITLPKREFFGALNYDHFEEMYGLFQFFYYAKNWEIFQRNVCWARLYANEGIFAQALTLAIMHRDDFKGLVLPAIYEIFPQYFFNSKFIYEAEKFDFDVWSNYIMYEKQYKDFLYKDYAKYFKEYKNHYNYFYTKDWKMWQWWKLMGLAEYGYPEERFIMRDNSHLFLKDSKYADMMKDVKMFYMPVDYTRDIYFYNKESELSYFTEDVEWNAFWYYFNLQYAPFMNSEMFALNKARRGGEYFYFVIRQKLARYYLERLSHGFGEIPEFYFFKEIKHGYDPQLISYNGVGYSYRKNYYEFESYGNFEYLYKVLGFFKRIDNILNQGYFVLSDGTKLDMRKPEAIEYLGDIMQGNVESYDKYFATFWYMYAHMYFGNVDHKSDHVYPHVFLNYETMARDPFFYMFYKTITNVFNEFYGHIKPYSYKELYLPGVTIENVQISDLVTYFDLVDFDVTNLLNGKTTFMDGTFVWNQTLLARQGRLNHKNFKFDFTIKSDKHQKVVIRAFLGPKYDEFGRVISLKANRHNFIAIDSFYYELNAGVNHIQRSSKEFYWTADDRLTYTELYKYVMSAYNGDFKYPIDFIESRCRFPDRLIIPKGWAKGMPMQFFFFVYPYTASYESTEDYSYTCSGEYFINNINEMAFGFPLDREINEYEFFVPNMYFKDVKIYHKDNFDKYYGNKYDKFGAFDYNYYYNY</sequence>
<dbReference type="Gene3D" id="2.60.40.1520">
    <property type="entry name" value="Hemocyanin, C-terminal domain"/>
    <property type="match status" value="1"/>
</dbReference>
<dbReference type="SUPFAM" id="SSF81296">
    <property type="entry name" value="E set domains"/>
    <property type="match status" value="1"/>
</dbReference>
<evidence type="ECO:0000313" key="6">
    <source>
        <dbReference type="EnsemblMetazoa" id="MDOA008446-PA"/>
    </source>
</evidence>
<evidence type="ECO:0000313" key="7">
    <source>
        <dbReference type="Proteomes" id="UP001652621"/>
    </source>
</evidence>
<dbReference type="PANTHER" id="PTHR11511">
    <property type="entry name" value="LARVAL STORAGE PROTEIN/PHENOLOXIDASE"/>
    <property type="match status" value="1"/>
</dbReference>
<dbReference type="VEuPathDB" id="VectorBase:MDOA008446"/>
<evidence type="ECO:0000259" key="4">
    <source>
        <dbReference type="Pfam" id="PF03722"/>
    </source>
</evidence>
<dbReference type="AlphaFoldDB" id="A0A1I8MU27"/>
<keyword evidence="7" id="KW-1185">Reference proteome</keyword>
<dbReference type="PROSITE" id="PS00210">
    <property type="entry name" value="HEMOCYANIN_2"/>
    <property type="match status" value="1"/>
</dbReference>
<reference evidence="8" key="2">
    <citation type="submission" date="2025-04" db="UniProtKB">
        <authorList>
            <consortium name="RefSeq"/>
        </authorList>
    </citation>
    <scope>IDENTIFICATION</scope>
    <source>
        <strain evidence="8">Aabys</strain>
    </source>
</reference>
<dbReference type="Pfam" id="PF03723">
    <property type="entry name" value="Hemocyanin_C"/>
    <property type="match status" value="1"/>
</dbReference>
<dbReference type="InterPro" id="IPR037020">
    <property type="entry name" value="Hemocyanin_C_sf"/>
</dbReference>
<evidence type="ECO:0000259" key="3">
    <source>
        <dbReference type="Pfam" id="PF00372"/>
    </source>
</evidence>
<feature type="domain" description="Hemocyanin middle" evidence="3">
    <location>
        <begin position="161"/>
        <end position="230"/>
    </location>
</feature>
<evidence type="ECO:0000259" key="5">
    <source>
        <dbReference type="Pfam" id="PF03723"/>
    </source>
</evidence>
<evidence type="ECO:0000256" key="2">
    <source>
        <dbReference type="SAM" id="SignalP"/>
    </source>
</evidence>
<dbReference type="STRING" id="7370.A0A1I8MU27"/>
<dbReference type="InterPro" id="IPR005204">
    <property type="entry name" value="Hemocyanin_N"/>
</dbReference>
<protein>
    <submittedName>
        <fullName evidence="8">Arylphorin subunit C223</fullName>
    </submittedName>
</protein>
<dbReference type="VEuPathDB" id="VectorBase:MDOMA2_015333"/>
<dbReference type="RefSeq" id="XP_005183086.1">
    <property type="nucleotide sequence ID" value="XM_005183029.3"/>
</dbReference>
<dbReference type="InterPro" id="IPR036697">
    <property type="entry name" value="Hemocyanin_N_sf"/>
</dbReference>
<name>A0A1I8MU27_MUSDO</name>